<sequence length="33" mass="3801">MNNVGLLQPAAVTLYEYYSMGEFRYSLLVKRSS</sequence>
<reference evidence="1" key="1">
    <citation type="submission" date="2014-11" db="EMBL/GenBank/DDBJ databases">
        <authorList>
            <person name="Amaro Gonzalez C."/>
        </authorList>
    </citation>
    <scope>NUCLEOTIDE SEQUENCE</scope>
</reference>
<dbReference type="SUPFAM" id="SSF49410">
    <property type="entry name" value="Alpha-macroglobulin receptor domain"/>
    <property type="match status" value="1"/>
</dbReference>
<name>A0A0E9T2V7_ANGAN</name>
<dbReference type="AlphaFoldDB" id="A0A0E9T2V7"/>
<dbReference type="EMBL" id="GBXM01061579">
    <property type="protein sequence ID" value="JAH46998.1"/>
    <property type="molecule type" value="Transcribed_RNA"/>
</dbReference>
<protein>
    <submittedName>
        <fullName evidence="1">Uncharacterized protein</fullName>
    </submittedName>
</protein>
<dbReference type="GO" id="GO:0005576">
    <property type="term" value="C:extracellular region"/>
    <property type="evidence" value="ECO:0007669"/>
    <property type="project" value="InterPro"/>
</dbReference>
<evidence type="ECO:0000313" key="1">
    <source>
        <dbReference type="EMBL" id="JAH46998.1"/>
    </source>
</evidence>
<dbReference type="InterPro" id="IPR036595">
    <property type="entry name" value="A-macroglobulin_rcpt-bd_sf"/>
</dbReference>
<reference evidence="1" key="2">
    <citation type="journal article" date="2015" name="Fish Shellfish Immunol.">
        <title>Early steps in the European eel (Anguilla anguilla)-Vibrio vulnificus interaction in the gills: Role of the RtxA13 toxin.</title>
        <authorList>
            <person name="Callol A."/>
            <person name="Pajuelo D."/>
            <person name="Ebbesson L."/>
            <person name="Teles M."/>
            <person name="MacKenzie S."/>
            <person name="Amaro C."/>
        </authorList>
    </citation>
    <scope>NUCLEOTIDE SEQUENCE</scope>
</reference>
<accession>A0A0E9T2V7</accession>
<organism evidence="1">
    <name type="scientific">Anguilla anguilla</name>
    <name type="common">European freshwater eel</name>
    <name type="synonym">Muraena anguilla</name>
    <dbReference type="NCBI Taxonomy" id="7936"/>
    <lineage>
        <taxon>Eukaryota</taxon>
        <taxon>Metazoa</taxon>
        <taxon>Chordata</taxon>
        <taxon>Craniata</taxon>
        <taxon>Vertebrata</taxon>
        <taxon>Euteleostomi</taxon>
        <taxon>Actinopterygii</taxon>
        <taxon>Neopterygii</taxon>
        <taxon>Teleostei</taxon>
        <taxon>Anguilliformes</taxon>
        <taxon>Anguillidae</taxon>
        <taxon>Anguilla</taxon>
    </lineage>
</organism>
<proteinExistence type="predicted"/>